<reference evidence="6 7" key="1">
    <citation type="submission" date="2018-09" db="EMBL/GenBank/DDBJ databases">
        <title>The draft genome of Acinetobacter spp. strains.</title>
        <authorList>
            <person name="Qin J."/>
            <person name="Feng Y."/>
            <person name="Zong Z."/>
        </authorList>
    </citation>
    <scope>NUCLEOTIDE SEQUENCE [LARGE SCALE GENOMIC DNA]</scope>
    <source>
        <strain evidence="6 7">WCHAc060096</strain>
    </source>
</reference>
<gene>
    <name evidence="6" type="ORF">D7V21_11285</name>
</gene>
<dbReference type="SMART" id="SM00346">
    <property type="entry name" value="HTH_ICLR"/>
    <property type="match status" value="1"/>
</dbReference>
<dbReference type="Pfam" id="PF09339">
    <property type="entry name" value="HTH_IclR"/>
    <property type="match status" value="1"/>
</dbReference>
<keyword evidence="2" id="KW-0238">DNA-binding</keyword>
<feature type="domain" description="IclR-ED" evidence="5">
    <location>
        <begin position="79"/>
        <end position="263"/>
    </location>
</feature>
<dbReference type="InterPro" id="IPR050707">
    <property type="entry name" value="HTH_MetabolicPath_Reg"/>
</dbReference>
<feature type="domain" description="HTH iclR-type" evidence="4">
    <location>
        <begin position="16"/>
        <end position="78"/>
    </location>
</feature>
<dbReference type="InterPro" id="IPR036390">
    <property type="entry name" value="WH_DNA-bd_sf"/>
</dbReference>
<dbReference type="Proteomes" id="UP000269001">
    <property type="component" value="Unassembled WGS sequence"/>
</dbReference>
<comment type="caution">
    <text evidence="6">The sequence shown here is derived from an EMBL/GenBank/DDBJ whole genome shotgun (WGS) entry which is preliminary data.</text>
</comment>
<dbReference type="InterPro" id="IPR005471">
    <property type="entry name" value="Tscrpt_reg_IclR_N"/>
</dbReference>
<organism evidence="6 7">
    <name type="scientific">Acinetobacter guerrae</name>
    <dbReference type="NCBI Taxonomy" id="1843371"/>
    <lineage>
        <taxon>Bacteria</taxon>
        <taxon>Pseudomonadati</taxon>
        <taxon>Pseudomonadota</taxon>
        <taxon>Gammaproteobacteria</taxon>
        <taxon>Moraxellales</taxon>
        <taxon>Moraxellaceae</taxon>
        <taxon>Acinetobacter</taxon>
    </lineage>
</organism>
<sequence length="263" mass="30216">MLYRTQYWEWKKNMTVKLVARALDLFEVFAHYQRPLVLSELANYLDIPTSSCLSMVRTMVDKGYLYEVKRRGGYYPTRKLETQAIKIHDGNQILEIIHEHLVRLQKEVGESIVFGKIQEDEVIYLDVIESNQVIRYAAQIGDLRPLHANSISKAILAQYDDESVLEKLLNLKMTKFSEQTISSPREFLNILEEVRKNGFSSNLGESAEDLAAIAMPLICSGEWYGISIVGPLNRMKKLWSSHPKALSKCIEMINEELQEMGAQ</sequence>
<keyword evidence="1" id="KW-0805">Transcription regulation</keyword>
<evidence type="ECO:0000256" key="2">
    <source>
        <dbReference type="ARBA" id="ARBA00023125"/>
    </source>
</evidence>
<evidence type="ECO:0000313" key="7">
    <source>
        <dbReference type="Proteomes" id="UP000269001"/>
    </source>
</evidence>
<dbReference type="InterPro" id="IPR014757">
    <property type="entry name" value="Tscrpt_reg_IclR_C"/>
</dbReference>
<dbReference type="PROSITE" id="PS51078">
    <property type="entry name" value="ICLR_ED"/>
    <property type="match status" value="1"/>
</dbReference>
<evidence type="ECO:0000313" key="6">
    <source>
        <dbReference type="EMBL" id="RKG32749.1"/>
    </source>
</evidence>
<evidence type="ECO:0000259" key="5">
    <source>
        <dbReference type="PROSITE" id="PS51078"/>
    </source>
</evidence>
<dbReference type="PROSITE" id="PS51077">
    <property type="entry name" value="HTH_ICLR"/>
    <property type="match status" value="1"/>
</dbReference>
<evidence type="ECO:0000256" key="1">
    <source>
        <dbReference type="ARBA" id="ARBA00023015"/>
    </source>
</evidence>
<dbReference type="SUPFAM" id="SSF55781">
    <property type="entry name" value="GAF domain-like"/>
    <property type="match status" value="1"/>
</dbReference>
<keyword evidence="7" id="KW-1185">Reference proteome</keyword>
<keyword evidence="3" id="KW-0804">Transcription</keyword>
<evidence type="ECO:0000256" key="3">
    <source>
        <dbReference type="ARBA" id="ARBA00023163"/>
    </source>
</evidence>
<dbReference type="Gene3D" id="1.10.10.10">
    <property type="entry name" value="Winged helix-like DNA-binding domain superfamily/Winged helix DNA-binding domain"/>
    <property type="match status" value="1"/>
</dbReference>
<dbReference type="GO" id="GO:0045892">
    <property type="term" value="P:negative regulation of DNA-templated transcription"/>
    <property type="evidence" value="ECO:0007669"/>
    <property type="project" value="TreeGrafter"/>
</dbReference>
<protein>
    <submittedName>
        <fullName evidence="6">IclR family transcriptional regulator</fullName>
    </submittedName>
</protein>
<dbReference type="Pfam" id="PF01614">
    <property type="entry name" value="IclR_C"/>
    <property type="match status" value="1"/>
</dbReference>
<dbReference type="EMBL" id="RAXU01000013">
    <property type="protein sequence ID" value="RKG32749.1"/>
    <property type="molecule type" value="Genomic_DNA"/>
</dbReference>
<evidence type="ECO:0000259" key="4">
    <source>
        <dbReference type="PROSITE" id="PS51077"/>
    </source>
</evidence>
<name>A0A3A8EF13_9GAMM</name>
<dbReference type="PANTHER" id="PTHR30136:SF35">
    <property type="entry name" value="HTH-TYPE TRANSCRIPTIONAL REGULATOR RV1719"/>
    <property type="match status" value="1"/>
</dbReference>
<dbReference type="RefSeq" id="WP_120370581.1">
    <property type="nucleotide sequence ID" value="NZ_RAXU01000013.1"/>
</dbReference>
<dbReference type="InterPro" id="IPR029016">
    <property type="entry name" value="GAF-like_dom_sf"/>
</dbReference>
<dbReference type="AlphaFoldDB" id="A0A3A8EF13"/>
<dbReference type="GO" id="GO:0003677">
    <property type="term" value="F:DNA binding"/>
    <property type="evidence" value="ECO:0007669"/>
    <property type="project" value="UniProtKB-KW"/>
</dbReference>
<dbReference type="Gene3D" id="3.30.450.40">
    <property type="match status" value="1"/>
</dbReference>
<dbReference type="SUPFAM" id="SSF46785">
    <property type="entry name" value="Winged helix' DNA-binding domain"/>
    <property type="match status" value="1"/>
</dbReference>
<accession>A0A3A8EF13</accession>
<dbReference type="GO" id="GO:0003700">
    <property type="term" value="F:DNA-binding transcription factor activity"/>
    <property type="evidence" value="ECO:0007669"/>
    <property type="project" value="TreeGrafter"/>
</dbReference>
<proteinExistence type="predicted"/>
<dbReference type="InterPro" id="IPR036388">
    <property type="entry name" value="WH-like_DNA-bd_sf"/>
</dbReference>
<dbReference type="PANTHER" id="PTHR30136">
    <property type="entry name" value="HELIX-TURN-HELIX TRANSCRIPTIONAL REGULATOR, ICLR FAMILY"/>
    <property type="match status" value="1"/>
</dbReference>